<dbReference type="Proteomes" id="UP000193749">
    <property type="component" value="Unassembled WGS sequence"/>
</dbReference>
<feature type="transmembrane region" description="Helical" evidence="8">
    <location>
        <begin position="86"/>
        <end position="105"/>
    </location>
</feature>
<dbReference type="SUPFAM" id="SSF81345">
    <property type="entry name" value="ABC transporter involved in vitamin B12 uptake, BtuC"/>
    <property type="match status" value="1"/>
</dbReference>
<dbReference type="GO" id="GO:0033214">
    <property type="term" value="P:siderophore-iron import into cell"/>
    <property type="evidence" value="ECO:0007669"/>
    <property type="project" value="TreeGrafter"/>
</dbReference>
<proteinExistence type="inferred from homology"/>
<dbReference type="FunFam" id="1.10.3470.10:FF:000001">
    <property type="entry name" value="Vitamin B12 ABC transporter permease BtuC"/>
    <property type="match status" value="1"/>
</dbReference>
<feature type="transmembrane region" description="Helical" evidence="8">
    <location>
        <begin position="276"/>
        <end position="293"/>
    </location>
</feature>
<evidence type="ECO:0000256" key="3">
    <source>
        <dbReference type="ARBA" id="ARBA00022448"/>
    </source>
</evidence>
<organism evidence="9 10">
    <name type="scientific">Pantoea cypripedii</name>
    <name type="common">Pectobacterium cypripedii</name>
    <name type="synonym">Erwinia cypripedii</name>
    <dbReference type="NCBI Taxonomy" id="55209"/>
    <lineage>
        <taxon>Bacteria</taxon>
        <taxon>Pseudomonadati</taxon>
        <taxon>Pseudomonadota</taxon>
        <taxon>Gammaproteobacteria</taxon>
        <taxon>Enterobacterales</taxon>
        <taxon>Erwiniaceae</taxon>
        <taxon>Pantoea</taxon>
    </lineage>
</organism>
<dbReference type="RefSeq" id="WP_084878912.1">
    <property type="nucleotide sequence ID" value="NZ_JAGGMY010000006.1"/>
</dbReference>
<keyword evidence="3" id="KW-0813">Transport</keyword>
<evidence type="ECO:0000256" key="5">
    <source>
        <dbReference type="ARBA" id="ARBA00022692"/>
    </source>
</evidence>
<dbReference type="PANTHER" id="PTHR30472:SF1">
    <property type="entry name" value="FE(3+) DICITRATE TRANSPORT SYSTEM PERMEASE PROTEIN FECC-RELATED"/>
    <property type="match status" value="1"/>
</dbReference>
<dbReference type="InterPro" id="IPR000522">
    <property type="entry name" value="ABC_transptr_permease_BtuC"/>
</dbReference>
<dbReference type="InterPro" id="IPR037294">
    <property type="entry name" value="ABC_BtuC-like"/>
</dbReference>
<dbReference type="GO" id="GO:0022857">
    <property type="term" value="F:transmembrane transporter activity"/>
    <property type="evidence" value="ECO:0007669"/>
    <property type="project" value="InterPro"/>
</dbReference>
<feature type="transmembrane region" description="Helical" evidence="8">
    <location>
        <begin position="141"/>
        <end position="163"/>
    </location>
</feature>
<protein>
    <submittedName>
        <fullName evidence="9">Iron-dicitrate transporter permease subunit</fullName>
    </submittedName>
</protein>
<evidence type="ECO:0000256" key="7">
    <source>
        <dbReference type="ARBA" id="ARBA00023136"/>
    </source>
</evidence>
<evidence type="ECO:0000313" key="9">
    <source>
        <dbReference type="EMBL" id="ORM89205.1"/>
    </source>
</evidence>
<comment type="caution">
    <text evidence="9">The sequence shown here is derived from an EMBL/GenBank/DDBJ whole genome shotgun (WGS) entry which is preliminary data.</text>
</comment>
<dbReference type="NCBIfam" id="NF008407">
    <property type="entry name" value="PRK11228.1"/>
    <property type="match status" value="1"/>
</dbReference>
<dbReference type="AlphaFoldDB" id="A0A1X1EJW5"/>
<comment type="subcellular location">
    <subcellularLocation>
        <location evidence="1">Cell membrane</location>
        <topology evidence="1">Multi-pass membrane protein</topology>
    </subcellularLocation>
</comment>
<feature type="transmembrane region" description="Helical" evidence="8">
    <location>
        <begin position="57"/>
        <end position="74"/>
    </location>
</feature>
<evidence type="ECO:0000256" key="4">
    <source>
        <dbReference type="ARBA" id="ARBA00022475"/>
    </source>
</evidence>
<dbReference type="GO" id="GO:0005886">
    <property type="term" value="C:plasma membrane"/>
    <property type="evidence" value="ECO:0007669"/>
    <property type="project" value="UniProtKB-SubCell"/>
</dbReference>
<evidence type="ECO:0000256" key="1">
    <source>
        <dbReference type="ARBA" id="ARBA00004651"/>
    </source>
</evidence>
<keyword evidence="5 8" id="KW-0812">Transmembrane</keyword>
<feature type="transmembrane region" description="Helical" evidence="8">
    <location>
        <begin position="299"/>
        <end position="317"/>
    </location>
</feature>
<keyword evidence="6 8" id="KW-1133">Transmembrane helix</keyword>
<evidence type="ECO:0000313" key="10">
    <source>
        <dbReference type="Proteomes" id="UP000193749"/>
    </source>
</evidence>
<evidence type="ECO:0000256" key="6">
    <source>
        <dbReference type="ARBA" id="ARBA00022989"/>
    </source>
</evidence>
<feature type="transmembrane region" description="Helical" evidence="8">
    <location>
        <begin position="111"/>
        <end position="129"/>
    </location>
</feature>
<evidence type="ECO:0000256" key="2">
    <source>
        <dbReference type="ARBA" id="ARBA00007935"/>
    </source>
</evidence>
<name>A0A1X1EJW5_PANCY</name>
<keyword evidence="7 8" id="KW-0472">Membrane</keyword>
<dbReference type="OrthoDB" id="9055647at2"/>
<gene>
    <name evidence="9" type="primary">fecC</name>
    <name evidence="9" type="ORF">HA50_21370</name>
</gene>
<comment type="similarity">
    <text evidence="2">Belongs to the binding-protein-dependent transport system permease family. FecCD subfamily.</text>
</comment>
<dbReference type="STRING" id="55209.HA50_21370"/>
<sequence>MTRWILTVALLLCAFWFSLTSFSAVPIAPQAALHALWPGQPASIGEALVFNLRLPRALVAVLLGAALALAGGLLQALTHNPLASPSVLGINSGAALAIALVSAFAPVQLEGYPLALIAAGGGGLSWVCVTLAARSHDRQRLILAGIALSAFCMAMTRIVLLLAEDHAYGILTWLAGGIAQVRWQEVWQLLPVMVVIIPLVLTQTRALNLLTMGDSAAHSLGVNIVVLRIGLSIALLLLVGACVSVAGPLGFIGLLVPHLARAWIGHDLRIMLRMAMLLGATLLLIADIAARGLGWPGELPAGVVLALVGAPCFVWLARRQR</sequence>
<reference evidence="9 10" key="1">
    <citation type="journal article" date="2017" name="Antonie Van Leeuwenhoek">
        <title>Phylogenomic resolution of the bacterial genus Pantoea and its relationship with Erwinia and Tatumella.</title>
        <authorList>
            <person name="Palmer M."/>
            <person name="Steenkamp E.T."/>
            <person name="Coetzee M.P."/>
            <person name="Chan W.Y."/>
            <person name="van Zyl E."/>
            <person name="De Maayer P."/>
            <person name="Coutinho T.A."/>
            <person name="Blom J."/>
            <person name="Smits T.H."/>
            <person name="Duffy B."/>
            <person name="Venter S.N."/>
        </authorList>
    </citation>
    <scope>NUCLEOTIDE SEQUENCE [LARGE SCALE GENOMIC DNA]</scope>
    <source>
        <strain evidence="9 10">LMG 2657</strain>
    </source>
</reference>
<evidence type="ECO:0000256" key="8">
    <source>
        <dbReference type="SAM" id="Phobius"/>
    </source>
</evidence>
<keyword evidence="10" id="KW-1185">Reference proteome</keyword>
<dbReference type="Pfam" id="PF01032">
    <property type="entry name" value="FecCD"/>
    <property type="match status" value="1"/>
</dbReference>
<dbReference type="CDD" id="cd06550">
    <property type="entry name" value="TM_ABC_iron-siderophores_like"/>
    <property type="match status" value="1"/>
</dbReference>
<dbReference type="Gene3D" id="1.10.3470.10">
    <property type="entry name" value="ABC transporter involved in vitamin B12 uptake, BtuC"/>
    <property type="match status" value="1"/>
</dbReference>
<dbReference type="PANTHER" id="PTHR30472">
    <property type="entry name" value="FERRIC ENTEROBACTIN TRANSPORT SYSTEM PERMEASE PROTEIN"/>
    <property type="match status" value="1"/>
</dbReference>
<dbReference type="EMBL" id="MLJI01000002">
    <property type="protein sequence ID" value="ORM89205.1"/>
    <property type="molecule type" value="Genomic_DNA"/>
</dbReference>
<accession>A0A1X1EJW5</accession>
<keyword evidence="4" id="KW-1003">Cell membrane</keyword>